<feature type="region of interest" description="Disordered" evidence="5">
    <location>
        <begin position="1"/>
        <end position="30"/>
    </location>
</feature>
<gene>
    <name evidence="7" type="ORF">LSINAPIS_LOCUS15468</name>
</gene>
<protein>
    <recommendedName>
        <fullName evidence="6">FYVE-type domain-containing protein</fullName>
    </recommendedName>
</protein>
<dbReference type="SMART" id="SM00064">
    <property type="entry name" value="FYVE"/>
    <property type="match status" value="1"/>
</dbReference>
<dbReference type="EMBL" id="FZQP02007063">
    <property type="protein sequence ID" value="VVD06036.1"/>
    <property type="molecule type" value="Genomic_DNA"/>
</dbReference>
<evidence type="ECO:0000256" key="2">
    <source>
        <dbReference type="ARBA" id="ARBA00022771"/>
    </source>
</evidence>
<name>A0A5E4R7U2_9NEOP</name>
<dbReference type="InterPro" id="IPR017455">
    <property type="entry name" value="Znf_FYVE-rel"/>
</dbReference>
<evidence type="ECO:0000256" key="3">
    <source>
        <dbReference type="ARBA" id="ARBA00022833"/>
    </source>
</evidence>
<dbReference type="InterPro" id="IPR000306">
    <property type="entry name" value="Znf_FYVE"/>
</dbReference>
<dbReference type="GO" id="GO:0005765">
    <property type="term" value="C:lysosomal membrane"/>
    <property type="evidence" value="ECO:0007669"/>
    <property type="project" value="TreeGrafter"/>
</dbReference>
<reference evidence="7 8" key="1">
    <citation type="submission" date="2017-07" db="EMBL/GenBank/DDBJ databases">
        <authorList>
            <person name="Talla V."/>
            <person name="Backstrom N."/>
        </authorList>
    </citation>
    <scope>NUCLEOTIDE SEQUENCE [LARGE SCALE GENOMIC DNA]</scope>
</reference>
<keyword evidence="8" id="KW-1185">Reference proteome</keyword>
<evidence type="ECO:0000256" key="4">
    <source>
        <dbReference type="PROSITE-ProRule" id="PRU00091"/>
    </source>
</evidence>
<dbReference type="InterPro" id="IPR011011">
    <property type="entry name" value="Znf_FYVE_PHD"/>
</dbReference>
<accession>A0A5E4R7U2</accession>
<evidence type="ECO:0000259" key="6">
    <source>
        <dbReference type="PROSITE" id="PS50178"/>
    </source>
</evidence>
<dbReference type="InterPro" id="IPR013083">
    <property type="entry name" value="Znf_RING/FYVE/PHD"/>
</dbReference>
<dbReference type="GO" id="GO:0032266">
    <property type="term" value="F:phosphatidylinositol-3-phosphate binding"/>
    <property type="evidence" value="ECO:0007669"/>
    <property type="project" value="InterPro"/>
</dbReference>
<dbReference type="PROSITE" id="PS50178">
    <property type="entry name" value="ZF_FYVE"/>
    <property type="match status" value="1"/>
</dbReference>
<dbReference type="GO" id="GO:0008270">
    <property type="term" value="F:zinc ion binding"/>
    <property type="evidence" value="ECO:0007669"/>
    <property type="project" value="UniProtKB-KW"/>
</dbReference>
<feature type="compositionally biased region" description="Low complexity" evidence="5">
    <location>
        <begin position="18"/>
        <end position="28"/>
    </location>
</feature>
<dbReference type="Gene3D" id="3.30.40.10">
    <property type="entry name" value="Zinc/RING finger domain, C3HC4 (zinc finger)"/>
    <property type="match status" value="1"/>
</dbReference>
<dbReference type="Proteomes" id="UP000324832">
    <property type="component" value="Unassembled WGS sequence"/>
</dbReference>
<dbReference type="GO" id="GO:0000724">
    <property type="term" value="P:double-strand break repair via homologous recombination"/>
    <property type="evidence" value="ECO:0007669"/>
    <property type="project" value="InterPro"/>
</dbReference>
<organism evidence="7 8">
    <name type="scientific">Leptidea sinapis</name>
    <dbReference type="NCBI Taxonomy" id="189913"/>
    <lineage>
        <taxon>Eukaryota</taxon>
        <taxon>Metazoa</taxon>
        <taxon>Ecdysozoa</taxon>
        <taxon>Arthropoda</taxon>
        <taxon>Hexapoda</taxon>
        <taxon>Insecta</taxon>
        <taxon>Pterygota</taxon>
        <taxon>Neoptera</taxon>
        <taxon>Endopterygota</taxon>
        <taxon>Lepidoptera</taxon>
        <taxon>Glossata</taxon>
        <taxon>Ditrysia</taxon>
        <taxon>Papilionoidea</taxon>
        <taxon>Pieridae</taxon>
        <taxon>Dismorphiinae</taxon>
        <taxon>Leptidea</taxon>
    </lineage>
</organism>
<dbReference type="GO" id="GO:0005813">
    <property type="term" value="C:centrosome"/>
    <property type="evidence" value="ECO:0007669"/>
    <property type="project" value="TreeGrafter"/>
</dbReference>
<dbReference type="SUPFAM" id="SSF57903">
    <property type="entry name" value="FYVE/PHD zinc finger"/>
    <property type="match status" value="1"/>
</dbReference>
<evidence type="ECO:0000256" key="5">
    <source>
        <dbReference type="SAM" id="MobiDB-lite"/>
    </source>
</evidence>
<evidence type="ECO:0000313" key="8">
    <source>
        <dbReference type="Proteomes" id="UP000324832"/>
    </source>
</evidence>
<dbReference type="GO" id="GO:0030496">
    <property type="term" value="C:midbody"/>
    <property type="evidence" value="ECO:0007669"/>
    <property type="project" value="TreeGrafter"/>
</dbReference>
<proteinExistence type="predicted"/>
<dbReference type="GO" id="GO:0000281">
    <property type="term" value="P:mitotic cytokinesis"/>
    <property type="evidence" value="ECO:0007669"/>
    <property type="project" value="InterPro"/>
</dbReference>
<dbReference type="InterPro" id="IPR028730">
    <property type="entry name" value="ZFYVE26"/>
</dbReference>
<evidence type="ECO:0000256" key="1">
    <source>
        <dbReference type="ARBA" id="ARBA00022723"/>
    </source>
</evidence>
<evidence type="ECO:0000313" key="7">
    <source>
        <dbReference type="EMBL" id="VVD06036.1"/>
    </source>
</evidence>
<dbReference type="PANTHER" id="PTHR46591">
    <property type="entry name" value="ZINC FINGER FYVE DOMAIN-CONTAINING PROTEIN 26"/>
    <property type="match status" value="1"/>
</dbReference>
<dbReference type="GO" id="GO:0032465">
    <property type="term" value="P:regulation of cytokinesis"/>
    <property type="evidence" value="ECO:0007669"/>
    <property type="project" value="TreeGrafter"/>
</dbReference>
<keyword evidence="1" id="KW-0479">Metal-binding</keyword>
<feature type="domain" description="FYVE-type" evidence="6">
    <location>
        <begin position="1453"/>
        <end position="1514"/>
    </location>
</feature>
<keyword evidence="3" id="KW-0862">Zinc</keyword>
<keyword evidence="2 4" id="KW-0863">Zinc-finger</keyword>
<dbReference type="PANTHER" id="PTHR46591:SF1">
    <property type="entry name" value="ZINC FINGER FYVE DOMAIN-CONTAINING PROTEIN 26"/>
    <property type="match status" value="1"/>
</dbReference>
<sequence>MSKRRKKTKPERDKGESILDSTSESSEYSDSRTVLEDHDIFKTMAEEELAYMLDLLDNITDDIYDEFTRLFNETDERKTITLTNQIVQFLKNNLRTNPVTTCEIIKYMQQLISDTELLKINSIINEFIRDGITENDADKLITTLAITKWNEEATYSNDLLKQIGGDSFKQHRKQVLISLIPQNKPELIHLFTDMIYRDDLQREFKLTADYMLELCYEEKIHWLLKAAAVYKQELHDMKTVTFEINNFTKQLLFLVLIDLTNCPESYDLPSLINQLTNIYSILDNYTTSDKQLQFYLIEIKRELTLIKFCMENNCKILSTSIFNQVLVQSALTVISQVCRLSRVDRYKVSKLLTMNNDYIYELQCLSNKEVDTKSHRDAVWDISTYNSYCIITKVIDTILNSSEGSENMQEINSAMEEIKRLVLALQPLHCCIEVIENIFSCLFLRYEYFSCYEHNQDIPCGTHSECSYFYSKKQNKSKEIVKNSNTGFICSSFTTQEILNMLKMCIETLSKKIGTQEINISTRFKRLADVVNHSIWKMQLVSTLPPDTSPAQLKLCMDYVKVDNSSEDDDSEFDMRMKKKPKVRRRFTNPKPEPGKTMLTSTISADEACSVKRNTIDFISIMLAKPICLVALALHHNDFPKANQILEMFDLFDSEIATEVAFTEQLRNLIAKLKNIICYRDCSRYPSKELSALSVVSTEVMGLVEGFLAANRAPNSFDVIELGSRHPHLQLYTHKNSPFINAVDILISSGLNREITYGLINVVERKLAEVRSGTDTTSSKNTKNYIKFVEDIASVTFEIFGNTDSTFTYGDNICELITDCRIPIKHKDFCKLNQLSRELKQCCRDLEVIVNSSRSKELDSSVLQKYHQIYMNVVAASDKDLCNIAEVTQYNNKKTRVHYLRKCYMYAKSVSQLKDENVLDEALLTTAAPYFAILERHLHDIFGNMINNQDLPITHLEAICKKLNVNLIPKLILNFCPSITLVELSNEASEESFNNLLHFVFDFKNPEEKLFIEPIADFAPLPRTPDPQCLTYVILHNWVLAHIIKKIHTALNDTDMQQSIDARTKCLNKFMDLERFDQTKVLFNNNKYLASLHTTIDLDQLFLYLPKLLECGKILQCLRIIDSLSERQVAQSANLNNLKDLILYKLSTNSMINQNWKFCQHVKCPDLKVDLIFNNLNCWTPEGALELISSILGTNNWYNTYEKSIESPEHIVEVLMDNQQFKLCLDWADLHNVSDHMKNLIIINLLRQLFEFSNLATPSVVRGLLHRLSPSEALNLILAEIQKVRNIEIIKVCLEFINDHSISSKAFENIKIGLHIVLEMEPNLRHLFWDLTEKPILMIEQLLMNGKLDILNEILNKISPHLKNDSSGDYLYYNMKTIESVTISRNAVDSLLRFYAEKALDMISMANAVTRPSPPKPWDDALLLSIDSINLEGVSKPFVMPEQVPTKEQWVKDYTVDRCMLCRISIFSLIIRRHHCRRCGRVVCHACSTSRMQVPTYPSGVKFRVCDDCYTQTTNTIRSSDNDNMIMSSDSSAGSTANCLDWCLSTADKKNAAVRAEFSYEFTPNVTLCFDELARELCEGSCGDSRWLVRARRSLLLAAAELYSRTAVKKSGCQTAETGAAHVARCLSHVEAMATLVQHQAQHLVPQHGAHPSQMVRSLLEAEKWELALEIATKSGIPRTSVLAAWGKTCLKAGCYREARRKFALCFKTSPNVFVDGSDELEYGKEASEAHFVRRQNSRSSGSVSTTGPAEVRVRNDPPLLNEIIKMLENINYPVNQHLLDKAETIKTTNETLSSMNTGKKKLPFIEPALNIMHMLASVKRIKQGDYSDLHTAPVHPKKSLAHGLLRRNTNVEAKPDQRHKLDSFFYRECVYYLTNYGSHAANIAFYMKHSTLGEVIRYCYENGVDKETFTDSVYMECYKKDKVSEMLKAMGDMDSSFEMWSEYIMHVCRTLEGARRVAALYAVQVGSGQWARAAASCARLNKRPEVNSVQS</sequence>
<dbReference type="Pfam" id="PF01363">
    <property type="entry name" value="FYVE"/>
    <property type="match status" value="1"/>
</dbReference>